<organism evidence="1 2">
    <name type="scientific">Bemisia tabaci</name>
    <name type="common">Sweetpotato whitefly</name>
    <name type="synonym">Aleurodes tabaci</name>
    <dbReference type="NCBI Taxonomy" id="7038"/>
    <lineage>
        <taxon>Eukaryota</taxon>
        <taxon>Metazoa</taxon>
        <taxon>Ecdysozoa</taxon>
        <taxon>Arthropoda</taxon>
        <taxon>Hexapoda</taxon>
        <taxon>Insecta</taxon>
        <taxon>Pterygota</taxon>
        <taxon>Neoptera</taxon>
        <taxon>Paraneoptera</taxon>
        <taxon>Hemiptera</taxon>
        <taxon>Sternorrhyncha</taxon>
        <taxon>Aleyrodoidea</taxon>
        <taxon>Aleyrodidae</taxon>
        <taxon>Aleyrodinae</taxon>
        <taxon>Bemisia</taxon>
    </lineage>
</organism>
<gene>
    <name evidence="1" type="ORF">BEMITA_LOCUS12900</name>
</gene>
<evidence type="ECO:0000313" key="2">
    <source>
        <dbReference type="Proteomes" id="UP001152759"/>
    </source>
</evidence>
<proteinExistence type="predicted"/>
<keyword evidence="2" id="KW-1185">Reference proteome</keyword>
<reference evidence="1" key="1">
    <citation type="submission" date="2021-12" db="EMBL/GenBank/DDBJ databases">
        <authorList>
            <person name="King R."/>
        </authorList>
    </citation>
    <scope>NUCLEOTIDE SEQUENCE</scope>
</reference>
<sequence length="201" mass="23107">MQSSACVDIYFAGLAYISGWKLGQPDNFVLCVKLLLVKRKSFHCTEEVAESKKTLEIRSLLDHPVRELNLNPWGAFRGLVSEKVDFICHLGLVHFLLGSSHHRSTSVTRDLRQLFEECRSTKKINLYLEYSYGSLLFSCVGSFLRENSKDTVNSDDLVFLFLNLSVLSHFLRILYHMCMYVYIKFVLVIICHNEIGPGYNL</sequence>
<evidence type="ECO:0000313" key="1">
    <source>
        <dbReference type="EMBL" id="CAH0394624.1"/>
    </source>
</evidence>
<dbReference type="Proteomes" id="UP001152759">
    <property type="component" value="Chromosome 8"/>
</dbReference>
<accession>A0A9P0F6P7</accession>
<protein>
    <submittedName>
        <fullName evidence="1">Uncharacterized protein</fullName>
    </submittedName>
</protein>
<dbReference type="EMBL" id="OU963869">
    <property type="protein sequence ID" value="CAH0394624.1"/>
    <property type="molecule type" value="Genomic_DNA"/>
</dbReference>
<dbReference type="AlphaFoldDB" id="A0A9P0F6P7"/>
<name>A0A9P0F6P7_BEMTA</name>